<reference evidence="2 3" key="1">
    <citation type="submission" date="2022-03" db="EMBL/GenBank/DDBJ databases">
        <authorList>
            <person name="Macdonald S."/>
            <person name="Ahmed S."/>
            <person name="Newling K."/>
        </authorList>
    </citation>
    <scope>NUCLEOTIDE SEQUENCE [LARGE SCALE GENOMIC DNA]</scope>
</reference>
<keyword evidence="3" id="KW-1185">Reference proteome</keyword>
<dbReference type="EMBL" id="CAKOAT010011114">
    <property type="protein sequence ID" value="CAH8283511.1"/>
    <property type="molecule type" value="Genomic_DNA"/>
</dbReference>
<accession>A0ABC8IN14</accession>
<evidence type="ECO:0000313" key="2">
    <source>
        <dbReference type="EMBL" id="CAH8283511.1"/>
    </source>
</evidence>
<dbReference type="AlphaFoldDB" id="A0ABC8IN14"/>
<gene>
    <name evidence="2" type="ORF">ERUC_LOCUS606</name>
</gene>
<dbReference type="InterPro" id="IPR056933">
    <property type="entry name" value="TPR_ESP1"/>
</dbReference>
<proteinExistence type="predicted"/>
<sequence length="144" mass="16413">MFLESLRRLRYESTAVERRSDLVQQSDEEDVHQLCLESFSAQLACKPHTLQLQRLRLIYCLDSWGFCESVVSQGFKVLEKPRPSPSGEALQVVLAECKLKAKIVDICEKGDAFIKDGNDFPGGAESFELLSRFCYNNCEWTVMP</sequence>
<dbReference type="Proteomes" id="UP001642260">
    <property type="component" value="Unassembled WGS sequence"/>
</dbReference>
<feature type="domain" description="Separase-like TPR repeats region" evidence="1">
    <location>
        <begin position="35"/>
        <end position="83"/>
    </location>
</feature>
<evidence type="ECO:0000313" key="3">
    <source>
        <dbReference type="Proteomes" id="UP001642260"/>
    </source>
</evidence>
<name>A0ABC8IN14_ERUVS</name>
<dbReference type="Pfam" id="PF25110">
    <property type="entry name" value="TPR_ESP1"/>
    <property type="match status" value="1"/>
</dbReference>
<protein>
    <recommendedName>
        <fullName evidence="1">Separase-like TPR repeats region domain-containing protein</fullName>
    </recommendedName>
</protein>
<evidence type="ECO:0000259" key="1">
    <source>
        <dbReference type="Pfam" id="PF25110"/>
    </source>
</evidence>
<organism evidence="2 3">
    <name type="scientific">Eruca vesicaria subsp. sativa</name>
    <name type="common">Garden rocket</name>
    <name type="synonym">Eruca sativa</name>
    <dbReference type="NCBI Taxonomy" id="29727"/>
    <lineage>
        <taxon>Eukaryota</taxon>
        <taxon>Viridiplantae</taxon>
        <taxon>Streptophyta</taxon>
        <taxon>Embryophyta</taxon>
        <taxon>Tracheophyta</taxon>
        <taxon>Spermatophyta</taxon>
        <taxon>Magnoliopsida</taxon>
        <taxon>eudicotyledons</taxon>
        <taxon>Gunneridae</taxon>
        <taxon>Pentapetalae</taxon>
        <taxon>rosids</taxon>
        <taxon>malvids</taxon>
        <taxon>Brassicales</taxon>
        <taxon>Brassicaceae</taxon>
        <taxon>Brassiceae</taxon>
        <taxon>Eruca</taxon>
    </lineage>
</organism>
<comment type="caution">
    <text evidence="2">The sequence shown here is derived from an EMBL/GenBank/DDBJ whole genome shotgun (WGS) entry which is preliminary data.</text>
</comment>